<evidence type="ECO:0000256" key="5">
    <source>
        <dbReference type="ARBA" id="ARBA00022692"/>
    </source>
</evidence>
<evidence type="ECO:0000313" key="12">
    <source>
        <dbReference type="EMBL" id="KOF84531.1"/>
    </source>
</evidence>
<reference evidence="12" key="1">
    <citation type="submission" date="2015-07" db="EMBL/GenBank/DDBJ databases">
        <title>MeaNS - Measles Nucleotide Surveillance Program.</title>
        <authorList>
            <person name="Tran T."/>
            <person name="Druce J."/>
        </authorList>
    </citation>
    <scope>NUCLEOTIDE SEQUENCE</scope>
    <source>
        <strain evidence="12">UCB-OBI-ISO-001</strain>
        <tissue evidence="12">Gonad</tissue>
    </source>
</reference>
<sequence>MSSISRKWKKLLIVLFFTGTCTFTYAVFKLNSFSSHVMRKYTSADDRDSGGSGHAGGTIRKASDNRPSYCDPENRLVKTVNCEAIFNMNETELVHALNVMKDMKPTPEDEILRQFSDCDSFKKKHNYILDISPEEHKFPLAYSILFYKDFVQVEKLLRAIYRPHNWYCLHIDAKSPFQLHYAVIQLVTCFDNVFIASKLEEVVYSSFSRLQADINCMMDLISRNGSWKYFINLPSQVYPLKTNAELVEILKVYNGANDIEGITGKRMLPERYQYRHAIYFSRKDETSYIKRTNKRKTPPPHKITIVKGSAYGVFSKSFVQYILFDKRARDLLQWMQDISSPDEYYWATLNHLQINKHLNTPGGYKGDPNTKPWLATYAGWREKGDPCFGRWVRNICVFGIGDILYLTEKKHLFANKFYVNQQPLALDCMEEWLLKKACKPLNLDLSYYKGLPFIKA</sequence>
<dbReference type="PANTHER" id="PTHR19297:SF181">
    <property type="entry name" value="PROTEIN XYLOSYLTRANSFERASE"/>
    <property type="match status" value="1"/>
</dbReference>
<keyword evidence="3" id="KW-0328">Glycosyltransferase</keyword>
<keyword evidence="8" id="KW-0472">Membrane</keyword>
<evidence type="ECO:0008006" key="13">
    <source>
        <dbReference type="Google" id="ProtNLM"/>
    </source>
</evidence>
<evidence type="ECO:0000256" key="6">
    <source>
        <dbReference type="ARBA" id="ARBA00022968"/>
    </source>
</evidence>
<dbReference type="OrthoDB" id="2019572at2759"/>
<comment type="subcellular location">
    <subcellularLocation>
        <location evidence="1">Membrane</location>
        <topology evidence="1">Single-pass type II membrane protein</topology>
    </subcellularLocation>
</comment>
<evidence type="ECO:0000256" key="3">
    <source>
        <dbReference type="ARBA" id="ARBA00022676"/>
    </source>
</evidence>
<dbReference type="STRING" id="37653.A0A0L8H5F9"/>
<dbReference type="Pfam" id="PF02485">
    <property type="entry name" value="Branch"/>
    <property type="match status" value="1"/>
</dbReference>
<name>A0A0L8H5F9_OCTBM</name>
<evidence type="ECO:0000256" key="11">
    <source>
        <dbReference type="SAM" id="MobiDB-lite"/>
    </source>
</evidence>
<dbReference type="KEGG" id="obi:106872655"/>
<evidence type="ECO:0000256" key="2">
    <source>
        <dbReference type="ARBA" id="ARBA00004922"/>
    </source>
</evidence>
<dbReference type="PANTHER" id="PTHR19297">
    <property type="entry name" value="GLYCOSYLTRANSFERASE 14 FAMILY MEMBER"/>
    <property type="match status" value="1"/>
</dbReference>
<evidence type="ECO:0000256" key="1">
    <source>
        <dbReference type="ARBA" id="ARBA00004606"/>
    </source>
</evidence>
<evidence type="ECO:0000256" key="10">
    <source>
        <dbReference type="ARBA" id="ARBA00038150"/>
    </source>
</evidence>
<proteinExistence type="inferred from homology"/>
<feature type="region of interest" description="Disordered" evidence="11">
    <location>
        <begin position="43"/>
        <end position="66"/>
    </location>
</feature>
<evidence type="ECO:0000256" key="8">
    <source>
        <dbReference type="ARBA" id="ARBA00023136"/>
    </source>
</evidence>
<keyword evidence="6" id="KW-0735">Signal-anchor</keyword>
<evidence type="ECO:0000256" key="4">
    <source>
        <dbReference type="ARBA" id="ARBA00022679"/>
    </source>
</evidence>
<keyword evidence="4" id="KW-0808">Transferase</keyword>
<organism evidence="12">
    <name type="scientific">Octopus bimaculoides</name>
    <name type="common">California two-spotted octopus</name>
    <dbReference type="NCBI Taxonomy" id="37653"/>
    <lineage>
        <taxon>Eukaryota</taxon>
        <taxon>Metazoa</taxon>
        <taxon>Spiralia</taxon>
        <taxon>Lophotrochozoa</taxon>
        <taxon>Mollusca</taxon>
        <taxon>Cephalopoda</taxon>
        <taxon>Coleoidea</taxon>
        <taxon>Octopodiformes</taxon>
        <taxon>Octopoda</taxon>
        <taxon>Incirrata</taxon>
        <taxon>Octopodidae</taxon>
        <taxon>Octopus</taxon>
    </lineage>
</organism>
<protein>
    <recommendedName>
        <fullName evidence="13">Beta-1,3-galactosyl-O-glycosyl-glycoprotein beta-1,6-N-acetylglucosaminyltransferase</fullName>
    </recommendedName>
</protein>
<gene>
    <name evidence="12" type="ORF">OCBIM_22021930mg</name>
</gene>
<evidence type="ECO:0000256" key="7">
    <source>
        <dbReference type="ARBA" id="ARBA00022989"/>
    </source>
</evidence>
<accession>A0A0L8H5F9</accession>
<dbReference type="GO" id="GO:0016020">
    <property type="term" value="C:membrane"/>
    <property type="evidence" value="ECO:0007669"/>
    <property type="project" value="UniProtKB-SubCell"/>
</dbReference>
<comment type="similarity">
    <text evidence="10">Belongs to the glycosyltransferase 14 family.</text>
</comment>
<comment type="pathway">
    <text evidence="2">Protein modification; protein glycosylation.</text>
</comment>
<dbReference type="GO" id="GO:0008375">
    <property type="term" value="F:acetylglucosaminyltransferase activity"/>
    <property type="evidence" value="ECO:0007669"/>
    <property type="project" value="TreeGrafter"/>
</dbReference>
<dbReference type="OMA" id="KAYVFAY"/>
<dbReference type="InterPro" id="IPR003406">
    <property type="entry name" value="Glyco_trans_14"/>
</dbReference>
<dbReference type="AlphaFoldDB" id="A0A0L8H5F9"/>
<keyword evidence="7" id="KW-1133">Transmembrane helix</keyword>
<keyword evidence="9" id="KW-0325">Glycoprotein</keyword>
<keyword evidence="5" id="KW-0812">Transmembrane</keyword>
<evidence type="ECO:0000256" key="9">
    <source>
        <dbReference type="ARBA" id="ARBA00023180"/>
    </source>
</evidence>
<dbReference type="EMBL" id="KQ419133">
    <property type="protein sequence ID" value="KOF84531.1"/>
    <property type="molecule type" value="Genomic_DNA"/>
</dbReference>